<name>A0AAU3GQ40_9ACTN</name>
<reference evidence="3" key="1">
    <citation type="submission" date="2022-10" db="EMBL/GenBank/DDBJ databases">
        <title>The complete genomes of actinobacterial strains from the NBC collection.</title>
        <authorList>
            <person name="Joergensen T.S."/>
            <person name="Alvarez Arevalo M."/>
            <person name="Sterndorff E.B."/>
            <person name="Faurdal D."/>
            <person name="Vuksanovic O."/>
            <person name="Mourched A.-S."/>
            <person name="Charusanti P."/>
            <person name="Shaw S."/>
            <person name="Blin K."/>
            <person name="Weber T."/>
        </authorList>
    </citation>
    <scope>NUCLEOTIDE SEQUENCE</scope>
    <source>
        <strain evidence="3">NBC_01401</strain>
    </source>
</reference>
<dbReference type="GO" id="GO:0043041">
    <property type="term" value="P:amino acid activation for nonribosomal peptide biosynthetic process"/>
    <property type="evidence" value="ECO:0007669"/>
    <property type="project" value="TreeGrafter"/>
</dbReference>
<evidence type="ECO:0000259" key="2">
    <source>
        <dbReference type="Pfam" id="PF00668"/>
    </source>
</evidence>
<accession>A0AAU3GQ40</accession>
<dbReference type="InterPro" id="IPR001242">
    <property type="entry name" value="Condensation_dom"/>
</dbReference>
<dbReference type="GO" id="GO:0008610">
    <property type="term" value="P:lipid biosynthetic process"/>
    <property type="evidence" value="ECO:0007669"/>
    <property type="project" value="UniProtKB-ARBA"/>
</dbReference>
<dbReference type="PANTHER" id="PTHR45527">
    <property type="entry name" value="NONRIBOSOMAL PEPTIDE SYNTHETASE"/>
    <property type="match status" value="1"/>
</dbReference>
<dbReference type="SUPFAM" id="SSF52777">
    <property type="entry name" value="CoA-dependent acyltransferases"/>
    <property type="match status" value="2"/>
</dbReference>
<dbReference type="GO" id="GO:0005737">
    <property type="term" value="C:cytoplasm"/>
    <property type="evidence" value="ECO:0007669"/>
    <property type="project" value="TreeGrafter"/>
</dbReference>
<organism evidence="3">
    <name type="scientific">Streptomyces sp. NBC_01401</name>
    <dbReference type="NCBI Taxonomy" id="2903854"/>
    <lineage>
        <taxon>Bacteria</taxon>
        <taxon>Bacillati</taxon>
        <taxon>Actinomycetota</taxon>
        <taxon>Actinomycetes</taxon>
        <taxon>Kitasatosporales</taxon>
        <taxon>Streptomycetaceae</taxon>
        <taxon>Streptomyces</taxon>
    </lineage>
</organism>
<feature type="compositionally biased region" description="Basic and acidic residues" evidence="1">
    <location>
        <begin position="1"/>
        <end position="13"/>
    </location>
</feature>
<feature type="domain" description="Condensation" evidence="2">
    <location>
        <begin position="41"/>
        <end position="329"/>
    </location>
</feature>
<dbReference type="Gene3D" id="3.30.559.10">
    <property type="entry name" value="Chloramphenicol acetyltransferase-like domain"/>
    <property type="match status" value="1"/>
</dbReference>
<dbReference type="Pfam" id="PF00668">
    <property type="entry name" value="Condensation"/>
    <property type="match status" value="1"/>
</dbReference>
<dbReference type="PANTHER" id="PTHR45527:SF1">
    <property type="entry name" value="FATTY ACID SYNTHASE"/>
    <property type="match status" value="1"/>
</dbReference>
<evidence type="ECO:0000313" key="3">
    <source>
        <dbReference type="EMBL" id="WTY94282.1"/>
    </source>
</evidence>
<proteinExistence type="predicted"/>
<dbReference type="GO" id="GO:0044550">
    <property type="term" value="P:secondary metabolite biosynthetic process"/>
    <property type="evidence" value="ECO:0007669"/>
    <property type="project" value="TreeGrafter"/>
</dbReference>
<dbReference type="Gene3D" id="3.30.559.30">
    <property type="entry name" value="Nonribosomal peptide synthetase, condensation domain"/>
    <property type="match status" value="1"/>
</dbReference>
<sequence>MRANRLDPAEEPVRVSGVPQRTGPLQSGLSQLEWLSYRSGGHGSLPNLSWVVTVPDGLPDDAVSEVVSTLLLRHETLRTTFDADADGRPRQNVHEYVVAALPRVEGEASRHLFAEAPFDVASGPPVRFGRTADGDLIFSIAHIAVDGTGAWIVVSDLTELLAARAQGREARLSAKVPQPIDRALHEREGGRRRVESALGYWTRALGDFPVTVLPVSRGRPGADVVRADLESPAAGMALAVLQRKPGATPASIFTAAVYAALAVQFGRERLGLSLTWSFREFPATREMVAAVFRDMPLIVDLAGEPSFSEVLRRLQKAVLLAGRHMGFDVLEFHESAGRIEAERGGFLPGPEAISCTLDGIEWEDTEPGSDPRTMLADSRVSIERTNGFADVCNLYISAYAEEGRLHIHSRIDASVVGARDSAGLVKLIEAILVHASVSGDLTFPAAESLAGDPWRPDARWARVDGVWVDLDFLTGRLQEHPAVHHAEVREEHDRLTAFVSTDLEPWELRDFLLSTDNGRNAVLSPHHFVIRRPDGDTVAGSGVDRPMLAPRGAAEKALRDAVAEANDLAGPTMAGTYLTVGGRLHLAPRVLSLLLDSGFEGIAVMDLRRPTSLVALAGRLRRCGDAGVLREARATSGVEH</sequence>
<protein>
    <submittedName>
        <fullName evidence="3">Condensation domain-containing protein</fullName>
    </submittedName>
</protein>
<evidence type="ECO:0000256" key="1">
    <source>
        <dbReference type="SAM" id="MobiDB-lite"/>
    </source>
</evidence>
<feature type="region of interest" description="Disordered" evidence="1">
    <location>
        <begin position="1"/>
        <end position="25"/>
    </location>
</feature>
<dbReference type="EMBL" id="CP109535">
    <property type="protein sequence ID" value="WTY94282.1"/>
    <property type="molecule type" value="Genomic_DNA"/>
</dbReference>
<gene>
    <name evidence="3" type="ORF">OG626_04900</name>
</gene>
<dbReference type="GO" id="GO:0031177">
    <property type="term" value="F:phosphopantetheine binding"/>
    <property type="evidence" value="ECO:0007669"/>
    <property type="project" value="TreeGrafter"/>
</dbReference>
<dbReference type="InterPro" id="IPR023213">
    <property type="entry name" value="CAT-like_dom_sf"/>
</dbReference>
<dbReference type="GO" id="GO:0003824">
    <property type="term" value="F:catalytic activity"/>
    <property type="evidence" value="ECO:0007669"/>
    <property type="project" value="InterPro"/>
</dbReference>
<dbReference type="AlphaFoldDB" id="A0AAU3GQ40"/>